<evidence type="ECO:0000256" key="1">
    <source>
        <dbReference type="ARBA" id="ARBA00002307"/>
    </source>
</evidence>
<dbReference type="Gene3D" id="3.40.630.60">
    <property type="match status" value="1"/>
</dbReference>
<dbReference type="PANTHER" id="PTHR10279:SF10">
    <property type="entry name" value="ORNITHINE DECARBOXYLASE ANTIZYME"/>
    <property type="match status" value="1"/>
</dbReference>
<comment type="caution">
    <text evidence="6">The sequence shown here is derived from an EMBL/GenBank/DDBJ whole genome shotgun (WGS) entry which is preliminary data.</text>
</comment>
<comment type="subunit">
    <text evidence="3">Interacts with ODC and thereby sterically blocks ODC homodimerization.</text>
</comment>
<dbReference type="PANTHER" id="PTHR10279">
    <property type="entry name" value="ORNITHINE DECARBOXYLASE ANTIZYME"/>
    <property type="match status" value="1"/>
</dbReference>
<dbReference type="InterPro" id="IPR038581">
    <property type="entry name" value="ODC_AZ_sf"/>
</dbReference>
<dbReference type="EMBL" id="NLAX01000701">
    <property type="protein sequence ID" value="PKS07551.1"/>
    <property type="molecule type" value="Genomic_DNA"/>
</dbReference>
<comment type="similarity">
    <text evidence="2">Belongs to the ODC antizyme family.</text>
</comment>
<sequence length="295" mass="32124">MSPMKQKNNYDSSNYGENAVPNVLATCYIVDSMGSLRGLHYCSTGATGTLDITRLAGIFSGQSGIPEVPISGLPSPPSSPPLVAITSSNELAVLPKDKSKARDIPGKRMRGRRGGATHLIREECVRFFCETMKAVFCGERDSVGNGSSLMGEDSLATPPDDRYSLLHDDRARPMYPGGGAVSISAWAEVWDYVGGTSYRAFVADHNDEKTLFAFFDSAVIDMELKQGLMALIELAETALGCARIVICLDRDISRSQAQGLLKSFRWVGFDLATLDFLAHDLDVTSEKWLFMSMEV</sequence>
<organism evidence="6 7">
    <name type="scientific">Lomentospora prolificans</name>
    <dbReference type="NCBI Taxonomy" id="41688"/>
    <lineage>
        <taxon>Eukaryota</taxon>
        <taxon>Fungi</taxon>
        <taxon>Dikarya</taxon>
        <taxon>Ascomycota</taxon>
        <taxon>Pezizomycotina</taxon>
        <taxon>Sordariomycetes</taxon>
        <taxon>Hypocreomycetidae</taxon>
        <taxon>Microascales</taxon>
        <taxon>Microascaceae</taxon>
        <taxon>Lomentospora</taxon>
    </lineage>
</organism>
<dbReference type="InterPro" id="IPR002993">
    <property type="entry name" value="ODC_AZ"/>
</dbReference>
<dbReference type="GO" id="GO:0005634">
    <property type="term" value="C:nucleus"/>
    <property type="evidence" value="ECO:0007669"/>
    <property type="project" value="TreeGrafter"/>
</dbReference>
<dbReference type="OrthoDB" id="5959761at2759"/>
<dbReference type="GO" id="GO:0045732">
    <property type="term" value="P:positive regulation of protein catabolic process"/>
    <property type="evidence" value="ECO:0007669"/>
    <property type="project" value="TreeGrafter"/>
</dbReference>
<dbReference type="GO" id="GO:0008073">
    <property type="term" value="F:ornithine decarboxylase inhibitor activity"/>
    <property type="evidence" value="ECO:0007669"/>
    <property type="project" value="InterPro"/>
</dbReference>
<evidence type="ECO:0000313" key="6">
    <source>
        <dbReference type="EMBL" id="PKS07551.1"/>
    </source>
</evidence>
<evidence type="ECO:0000256" key="3">
    <source>
        <dbReference type="ARBA" id="ARBA00011486"/>
    </source>
</evidence>
<name>A0A2N3N532_9PEZI</name>
<evidence type="ECO:0000256" key="5">
    <source>
        <dbReference type="ARBA" id="ARBA00022758"/>
    </source>
</evidence>
<dbReference type="GO" id="GO:0075523">
    <property type="term" value="P:viral translational frameshifting"/>
    <property type="evidence" value="ECO:0007669"/>
    <property type="project" value="UniProtKB-KW"/>
</dbReference>
<dbReference type="InterPro" id="IPR016181">
    <property type="entry name" value="Acyl_CoA_acyltransferase"/>
</dbReference>
<dbReference type="GO" id="GO:0005737">
    <property type="term" value="C:cytoplasm"/>
    <property type="evidence" value="ECO:0007669"/>
    <property type="project" value="TreeGrafter"/>
</dbReference>
<gene>
    <name evidence="6" type="ORF">jhhlp_006155</name>
</gene>
<keyword evidence="7" id="KW-1185">Reference proteome</keyword>
<dbReference type="InParanoid" id="A0A2N3N532"/>
<proteinExistence type="inferred from homology"/>
<evidence type="ECO:0000256" key="4">
    <source>
        <dbReference type="ARBA" id="ARBA00017712"/>
    </source>
</evidence>
<accession>A0A2N3N532</accession>
<dbReference type="Proteomes" id="UP000233524">
    <property type="component" value="Unassembled WGS sequence"/>
</dbReference>
<dbReference type="SUPFAM" id="SSF55729">
    <property type="entry name" value="Acyl-CoA N-acyltransferases (Nat)"/>
    <property type="match status" value="1"/>
</dbReference>
<comment type="function">
    <text evidence="1">Ornithine decarboxylase (ODC) antizyme protein that negatively regulates ODC activity and intracellular polyamine biosynthesis in response to increased intracellular polyamine levels. Binds to ODC monomers, inhibiting the assembly of the functional ODC homodimer, and targets the monomers for ubiquitin-independent proteolytic destruction by the 26S proteasome.</text>
</comment>
<dbReference type="VEuPathDB" id="FungiDB:jhhlp_006155"/>
<evidence type="ECO:0000313" key="7">
    <source>
        <dbReference type="Proteomes" id="UP000233524"/>
    </source>
</evidence>
<reference evidence="6 7" key="1">
    <citation type="journal article" date="2017" name="G3 (Bethesda)">
        <title>First Draft Genome Sequence of the Pathogenic Fungus Lomentospora prolificans (Formerly Scedosporium prolificans).</title>
        <authorList>
            <person name="Luo R."/>
            <person name="Zimin A."/>
            <person name="Workman R."/>
            <person name="Fan Y."/>
            <person name="Pertea G."/>
            <person name="Grossman N."/>
            <person name="Wear M.P."/>
            <person name="Jia B."/>
            <person name="Miller H."/>
            <person name="Casadevall A."/>
            <person name="Timp W."/>
            <person name="Zhang S.X."/>
            <person name="Salzberg S.L."/>
        </authorList>
    </citation>
    <scope>NUCLEOTIDE SEQUENCE [LARGE SCALE GENOMIC DNA]</scope>
    <source>
        <strain evidence="6 7">JHH-5317</strain>
    </source>
</reference>
<dbReference type="Pfam" id="PF02100">
    <property type="entry name" value="ODC_AZ"/>
    <property type="match status" value="1"/>
</dbReference>
<evidence type="ECO:0000256" key="2">
    <source>
        <dbReference type="ARBA" id="ARBA00008796"/>
    </source>
</evidence>
<keyword evidence="5" id="KW-0688">Ribosomal frameshifting</keyword>
<protein>
    <recommendedName>
        <fullName evidence="4">Ornithine decarboxylase antizyme</fullName>
    </recommendedName>
</protein>
<dbReference type="STRING" id="41688.A0A2N3N532"/>
<dbReference type="AlphaFoldDB" id="A0A2N3N532"/>